<dbReference type="RefSeq" id="WP_090965959.1">
    <property type="nucleotide sequence ID" value="NZ_CP181348.1"/>
</dbReference>
<sequence length="114" mass="12517">MSTTLDEDRVRQKAHEIWESEGRPEGRAASHWLQAREIVALKDSFGSTLTPVEETLEDEPEPAVAFENQGEFPELTDIGEGARGPSWQAARETTGANDADKDPDNTVPSQGTRP</sequence>
<dbReference type="Proteomes" id="UP000531216">
    <property type="component" value="Unassembled WGS sequence"/>
</dbReference>
<dbReference type="AlphaFoldDB" id="A0A7W6BZ23"/>
<dbReference type="OrthoDB" id="9811127at2"/>
<feature type="region of interest" description="Disordered" evidence="1">
    <location>
        <begin position="1"/>
        <end position="29"/>
    </location>
</feature>
<accession>A0A7W6BZ23</accession>
<evidence type="ECO:0000256" key="1">
    <source>
        <dbReference type="SAM" id="MobiDB-lite"/>
    </source>
</evidence>
<organism evidence="2 3">
    <name type="scientific">Aureimonas phyllosphaerae</name>
    <dbReference type="NCBI Taxonomy" id="1166078"/>
    <lineage>
        <taxon>Bacteria</taxon>
        <taxon>Pseudomonadati</taxon>
        <taxon>Pseudomonadota</taxon>
        <taxon>Alphaproteobacteria</taxon>
        <taxon>Hyphomicrobiales</taxon>
        <taxon>Aurantimonadaceae</taxon>
        <taxon>Aureimonas</taxon>
    </lineage>
</organism>
<dbReference type="InterPro" id="IPR021327">
    <property type="entry name" value="DUF2934"/>
</dbReference>
<name>A0A7W6BZ23_9HYPH</name>
<evidence type="ECO:0008006" key="4">
    <source>
        <dbReference type="Google" id="ProtNLM"/>
    </source>
</evidence>
<feature type="region of interest" description="Disordered" evidence="1">
    <location>
        <begin position="52"/>
        <end position="114"/>
    </location>
</feature>
<feature type="compositionally biased region" description="Basic and acidic residues" evidence="1">
    <location>
        <begin position="1"/>
        <end position="28"/>
    </location>
</feature>
<protein>
    <recommendedName>
        <fullName evidence="4">DUF2934 domain-containing protein</fullName>
    </recommendedName>
</protein>
<dbReference type="EMBL" id="JACIDO010000003">
    <property type="protein sequence ID" value="MBB3935427.1"/>
    <property type="molecule type" value="Genomic_DNA"/>
</dbReference>
<evidence type="ECO:0000313" key="2">
    <source>
        <dbReference type="EMBL" id="MBB3935427.1"/>
    </source>
</evidence>
<proteinExistence type="predicted"/>
<gene>
    <name evidence="2" type="ORF">GGR05_001571</name>
</gene>
<dbReference type="Pfam" id="PF11154">
    <property type="entry name" value="DUF2934"/>
    <property type="match status" value="1"/>
</dbReference>
<reference evidence="2 3" key="1">
    <citation type="submission" date="2020-08" db="EMBL/GenBank/DDBJ databases">
        <title>Genomic Encyclopedia of Type Strains, Phase IV (KMG-IV): sequencing the most valuable type-strain genomes for metagenomic binning, comparative biology and taxonomic classification.</title>
        <authorList>
            <person name="Goeker M."/>
        </authorList>
    </citation>
    <scope>NUCLEOTIDE SEQUENCE [LARGE SCALE GENOMIC DNA]</scope>
    <source>
        <strain evidence="2 3">DSM 25024</strain>
    </source>
</reference>
<comment type="caution">
    <text evidence="2">The sequence shown here is derived from an EMBL/GenBank/DDBJ whole genome shotgun (WGS) entry which is preliminary data.</text>
</comment>
<keyword evidence="3" id="KW-1185">Reference proteome</keyword>
<evidence type="ECO:0000313" key="3">
    <source>
        <dbReference type="Proteomes" id="UP000531216"/>
    </source>
</evidence>